<sequence length="185" mass="20830">MLRGRYNCADSAVCKRIVQAFEEGEDWRVVAKHNGVKYKTAYNCINAKELQHERQPKSGGRKKTLNDTEVDEMITWLEEDPTIALELLRIRIKAEFEIEVSRTTVGDYLKCRLISIKKLHLIPYGMNNADTKVIRQRRNEGPAACPAIPGEKPHLVDSCESQAGPVNLDCAAEVPSAHGWTGRNN</sequence>
<name>A0A183AZP0_9TREM</name>
<gene>
    <name evidence="1" type="ORF">ECPE_LOCUS12425</name>
</gene>
<reference evidence="1 2" key="2">
    <citation type="submission" date="2018-11" db="EMBL/GenBank/DDBJ databases">
        <authorList>
            <consortium name="Pathogen Informatics"/>
        </authorList>
    </citation>
    <scope>NUCLEOTIDE SEQUENCE [LARGE SCALE GENOMIC DNA]</scope>
    <source>
        <strain evidence="1 2">Egypt</strain>
    </source>
</reference>
<dbReference type="PANTHER" id="PTHR48472:SF1">
    <property type="entry name" value="TC1-LIKE TRANSPOSASE DDE DOMAIN-CONTAINING PROTEIN"/>
    <property type="match status" value="1"/>
</dbReference>
<keyword evidence="2" id="KW-1185">Reference proteome</keyword>
<dbReference type="EMBL" id="UZAN01052829">
    <property type="protein sequence ID" value="VDP89697.1"/>
    <property type="molecule type" value="Genomic_DNA"/>
</dbReference>
<evidence type="ECO:0000313" key="2">
    <source>
        <dbReference type="Proteomes" id="UP000272942"/>
    </source>
</evidence>
<dbReference type="OrthoDB" id="6226438at2759"/>
<dbReference type="PANTHER" id="PTHR48472">
    <property type="entry name" value="TC1-LIKE TRANSPOSASE DDE DOMAIN-CONTAINING PROTEIN"/>
    <property type="match status" value="1"/>
</dbReference>
<dbReference type="Proteomes" id="UP000272942">
    <property type="component" value="Unassembled WGS sequence"/>
</dbReference>
<dbReference type="InterPro" id="IPR009057">
    <property type="entry name" value="Homeodomain-like_sf"/>
</dbReference>
<dbReference type="SUPFAM" id="SSF46689">
    <property type="entry name" value="Homeodomain-like"/>
    <property type="match status" value="1"/>
</dbReference>
<accession>A0A183AZP0</accession>
<dbReference type="WBParaSite" id="ECPE_0001246101-mRNA-1">
    <property type="protein sequence ID" value="ECPE_0001246101-mRNA-1"/>
    <property type="gene ID" value="ECPE_0001246101"/>
</dbReference>
<reference evidence="3" key="1">
    <citation type="submission" date="2016-06" db="UniProtKB">
        <authorList>
            <consortium name="WormBaseParasite"/>
        </authorList>
    </citation>
    <scope>IDENTIFICATION</scope>
</reference>
<dbReference type="AlphaFoldDB" id="A0A183AZP0"/>
<proteinExistence type="predicted"/>
<protein>
    <submittedName>
        <fullName evidence="3">HTH_33 domain-containing protein</fullName>
    </submittedName>
</protein>
<evidence type="ECO:0000313" key="1">
    <source>
        <dbReference type="EMBL" id="VDP89697.1"/>
    </source>
</evidence>
<organism evidence="3">
    <name type="scientific">Echinostoma caproni</name>
    <dbReference type="NCBI Taxonomy" id="27848"/>
    <lineage>
        <taxon>Eukaryota</taxon>
        <taxon>Metazoa</taxon>
        <taxon>Spiralia</taxon>
        <taxon>Lophotrochozoa</taxon>
        <taxon>Platyhelminthes</taxon>
        <taxon>Trematoda</taxon>
        <taxon>Digenea</taxon>
        <taxon>Plagiorchiida</taxon>
        <taxon>Echinostomata</taxon>
        <taxon>Echinostomatoidea</taxon>
        <taxon>Echinostomatidae</taxon>
        <taxon>Echinostoma</taxon>
    </lineage>
</organism>
<evidence type="ECO:0000313" key="3">
    <source>
        <dbReference type="WBParaSite" id="ECPE_0001246101-mRNA-1"/>
    </source>
</evidence>